<reference evidence="1" key="1">
    <citation type="journal article" date="2021" name="PeerJ">
        <title>Extensive microbial diversity within the chicken gut microbiome revealed by metagenomics and culture.</title>
        <authorList>
            <person name="Gilroy R."/>
            <person name="Ravi A."/>
            <person name="Getino M."/>
            <person name="Pursley I."/>
            <person name="Horton D.L."/>
            <person name="Alikhan N.F."/>
            <person name="Baker D."/>
            <person name="Gharbi K."/>
            <person name="Hall N."/>
            <person name="Watson M."/>
            <person name="Adriaenssens E.M."/>
            <person name="Foster-Nyarko E."/>
            <person name="Jarju S."/>
            <person name="Secka A."/>
            <person name="Antonio M."/>
            <person name="Oren A."/>
            <person name="Chaudhuri R.R."/>
            <person name="La Ragione R."/>
            <person name="Hildebrand F."/>
            <person name="Pallen M.J."/>
        </authorList>
    </citation>
    <scope>NUCLEOTIDE SEQUENCE</scope>
    <source>
        <strain evidence="1">CHK195-9823</strain>
    </source>
</reference>
<reference evidence="1" key="2">
    <citation type="submission" date="2021-04" db="EMBL/GenBank/DDBJ databases">
        <authorList>
            <person name="Gilroy R."/>
        </authorList>
    </citation>
    <scope>NUCLEOTIDE SEQUENCE</scope>
    <source>
        <strain evidence="1">CHK195-9823</strain>
    </source>
</reference>
<gene>
    <name evidence="1" type="ORF">H9747_10825</name>
</gene>
<organism evidence="1 2">
    <name type="scientific">Candidatus Blautia stercorigallinarum</name>
    <dbReference type="NCBI Taxonomy" id="2838501"/>
    <lineage>
        <taxon>Bacteria</taxon>
        <taxon>Bacillati</taxon>
        <taxon>Bacillota</taxon>
        <taxon>Clostridia</taxon>
        <taxon>Lachnospirales</taxon>
        <taxon>Lachnospiraceae</taxon>
        <taxon>Blautia</taxon>
    </lineage>
</organism>
<evidence type="ECO:0000313" key="2">
    <source>
        <dbReference type="Proteomes" id="UP000886814"/>
    </source>
</evidence>
<dbReference type="EMBL" id="DXIQ01000070">
    <property type="protein sequence ID" value="HIV39469.1"/>
    <property type="molecule type" value="Genomic_DNA"/>
</dbReference>
<accession>A0A9D1PDZ3</accession>
<dbReference type="AlphaFoldDB" id="A0A9D1PDZ3"/>
<protein>
    <submittedName>
        <fullName evidence="1">Uncharacterized protein</fullName>
    </submittedName>
</protein>
<proteinExistence type="predicted"/>
<evidence type="ECO:0000313" key="1">
    <source>
        <dbReference type="EMBL" id="HIV39469.1"/>
    </source>
</evidence>
<dbReference type="Proteomes" id="UP000886814">
    <property type="component" value="Unassembled WGS sequence"/>
</dbReference>
<name>A0A9D1PDZ3_9FIRM</name>
<sequence>MKKELPYFKIEEARGGNQEWFPDRMMRLGGCAAVTACDSCIFFDLYKETHLYPFDRKNITKADYIRFGMEMKPYLRPRWSGIDTLDIYMEGFGKYEKRQEKFMAKIVTYGKYFWVDFQELWNTGRKRKGGLILYRGKEG</sequence>
<comment type="caution">
    <text evidence="1">The sequence shown here is derived from an EMBL/GenBank/DDBJ whole genome shotgun (WGS) entry which is preliminary data.</text>
</comment>